<evidence type="ECO:0000313" key="10">
    <source>
        <dbReference type="Proteomes" id="UP000284403"/>
    </source>
</evidence>
<dbReference type="GeneID" id="40314097"/>
<dbReference type="RefSeq" id="XP_029232501.1">
    <property type="nucleotide sequence ID" value="XM_029367428.1"/>
</dbReference>
<reference evidence="9 10" key="1">
    <citation type="journal article" date="2018" name="BMC Genomics">
        <title>Genomic comparison of Trypanosoma conorhini and Trypanosoma rangeli to Trypanosoma cruzi strains of high and low virulence.</title>
        <authorList>
            <person name="Bradwell K.R."/>
            <person name="Koparde V.N."/>
            <person name="Matveyev A.V."/>
            <person name="Serrano M.G."/>
            <person name="Alves J.M."/>
            <person name="Parikh H."/>
            <person name="Huang B."/>
            <person name="Lee V."/>
            <person name="Espinosa-Alvarez O."/>
            <person name="Ortiz P.A."/>
            <person name="Costa-Martins A.G."/>
            <person name="Teixeira M.M."/>
            <person name="Buck G.A."/>
        </authorList>
    </citation>
    <scope>NUCLEOTIDE SEQUENCE [LARGE SCALE GENOMIC DNA]</scope>
    <source>
        <strain evidence="9 10">025E</strain>
    </source>
</reference>
<dbReference type="InterPro" id="IPR057672">
    <property type="entry name" value="TPR_IPO4/5"/>
</dbReference>
<dbReference type="SMART" id="SM01349">
    <property type="entry name" value="TOG"/>
    <property type="match status" value="1"/>
</dbReference>
<accession>A0A3R7SAX9</accession>
<sequence length="1072" mass="118078">MDQTQLLRLLDNLRSADNSVRKAAEAEYETIATNNGVWMMCSLSELCAVTESPQSMQMGMVLLKKLFSSKSNCYDVSDAQTQQAVKGLMLQVLGKAAFGVQRGLAAACVSALVVKMHALGQEWGELWQSVFQILENAESACQLKTICCEIIAATGPTMANYFEAYTAKLVTGIKNCLTDPSVEARKSAFDALVNVAMCYPVPELAELVPLMLQAVQDALNASNWDDAEQLTGKLADGVANAAGLFVGHTSALLQGLMEVASTPSVGAGARHMAIEALLTYCESEPRTVRKVPHFSASFLQLLFEYTLNPEMPDDWDEKGVNLDGEDLEEDNDDTVGSSGIDRLASALGGRKLDALAQRLFVENIHSSDWKRRNAALLLITYLAEGMATVLEKHLEQIVHMVIPAVRDEVKYVRASALDCLTQMSSDFAPKMQEQLSAVIVPAVMGCLGDSVPAVATRAARCLDSFFDQCEESENEDDTLFLKLFEGYIEGLCVSLVTLLKQTPHRFLREDCLGALSSVISTCKGLLKPYASHLVPVFQEILAMPDAPETVMMKCKTIECTTLLACGVGREVFAPYAHDMCGYLRDLLNHLARGSKDDDMRLRYVLRGWTCMTDCLREEVAPYLEIVMPVLISMMNVECDTEVENAEVGVADDDEDEDEDDNKVTTMRVVVPGVGVRRIKLHTGLIEEKDLAASVVSAMLSYVGRQLLPHLPQITESAVKLISFQSDSSIRESGALILDGVMDAYDPTGRAQVAVSVMSPLLNQFAEEDDLEASSAMSVVISRCIDDAPTLVSPKTVDSISEKILGVLQRAMESRAESLQSQLQENDDDELDKLKQEEEEADALIRDTCDLLDKMLERASAVFAPVFNTKFIPVLQRMLKGDEKDVMVARGLALLCSLVEHAPDHVTGLIPTIVESVIDFARRHQDADVLQSAFYLMNLLLQYFEHHEYPATRQFVEQVHGIVTRYLAVQHNEEYEDATCNAISTTVTLLSLYHQLLPEQEQAQTLARVVNSLPAGGDKTEACRVHERVLMWVVQRHPLLKGDEAQAKTILLRLQAADEDVLNESTRAQLAHM</sequence>
<dbReference type="InterPro" id="IPR016024">
    <property type="entry name" value="ARM-type_fold"/>
</dbReference>
<keyword evidence="5" id="KW-0677">Repeat</keyword>
<dbReference type="InterPro" id="IPR040122">
    <property type="entry name" value="Importin_beta"/>
</dbReference>
<dbReference type="AlphaFoldDB" id="A0A3R7SAX9"/>
<dbReference type="GO" id="GO:0006606">
    <property type="term" value="P:protein import into nucleus"/>
    <property type="evidence" value="ECO:0007669"/>
    <property type="project" value="InterPro"/>
</dbReference>
<protein>
    <submittedName>
        <fullName evidence="9">Karyopherin beta</fullName>
    </submittedName>
</protein>
<proteinExistence type="predicted"/>
<dbReference type="Pfam" id="PF18808">
    <property type="entry name" value="Importin_rep_4"/>
    <property type="match status" value="1"/>
</dbReference>
<keyword evidence="3" id="KW-0813">Transport</keyword>
<gene>
    <name evidence="9" type="ORF">Tco025E_00486</name>
</gene>
<evidence type="ECO:0000259" key="8">
    <source>
        <dbReference type="SMART" id="SM01349"/>
    </source>
</evidence>
<evidence type="ECO:0000256" key="2">
    <source>
        <dbReference type="ARBA" id="ARBA00004496"/>
    </source>
</evidence>
<dbReference type="PANTHER" id="PTHR10527">
    <property type="entry name" value="IMPORTIN BETA"/>
    <property type="match status" value="1"/>
</dbReference>
<evidence type="ECO:0000256" key="6">
    <source>
        <dbReference type="ARBA" id="ARBA00022927"/>
    </source>
</evidence>
<dbReference type="InterPro" id="IPR011989">
    <property type="entry name" value="ARM-like"/>
</dbReference>
<comment type="caution">
    <text evidence="9">The sequence shown here is derived from an EMBL/GenBank/DDBJ whole genome shotgun (WGS) entry which is preliminary data.</text>
</comment>
<evidence type="ECO:0000256" key="5">
    <source>
        <dbReference type="ARBA" id="ARBA00022737"/>
    </source>
</evidence>
<dbReference type="EMBL" id="MKKU01000010">
    <property type="protein sequence ID" value="RNF27295.1"/>
    <property type="molecule type" value="Genomic_DNA"/>
</dbReference>
<name>A0A3R7SAX9_9TRYP</name>
<dbReference type="Gene3D" id="1.25.10.10">
    <property type="entry name" value="Leucine-rich Repeat Variant"/>
    <property type="match status" value="1"/>
</dbReference>
<evidence type="ECO:0000256" key="7">
    <source>
        <dbReference type="ARBA" id="ARBA00023242"/>
    </source>
</evidence>
<organism evidence="9 10">
    <name type="scientific">Trypanosoma conorhini</name>
    <dbReference type="NCBI Taxonomy" id="83891"/>
    <lineage>
        <taxon>Eukaryota</taxon>
        <taxon>Discoba</taxon>
        <taxon>Euglenozoa</taxon>
        <taxon>Kinetoplastea</taxon>
        <taxon>Metakinetoplastina</taxon>
        <taxon>Trypanosomatida</taxon>
        <taxon>Trypanosomatidae</taxon>
        <taxon>Trypanosoma</taxon>
    </lineage>
</organism>
<keyword evidence="10" id="KW-1185">Reference proteome</keyword>
<comment type="subcellular location">
    <subcellularLocation>
        <location evidence="2">Cytoplasm</location>
    </subcellularLocation>
    <subcellularLocation>
        <location evidence="1">Nucleus</location>
    </subcellularLocation>
</comment>
<dbReference type="GO" id="GO:0005737">
    <property type="term" value="C:cytoplasm"/>
    <property type="evidence" value="ECO:0007669"/>
    <property type="project" value="UniProtKB-SubCell"/>
</dbReference>
<evidence type="ECO:0000313" key="9">
    <source>
        <dbReference type="EMBL" id="RNF27295.1"/>
    </source>
</evidence>
<keyword evidence="6" id="KW-0653">Protein transport</keyword>
<dbReference type="InterPro" id="IPR034085">
    <property type="entry name" value="TOG"/>
</dbReference>
<dbReference type="InterPro" id="IPR041653">
    <property type="entry name" value="Importin_rep_4"/>
</dbReference>
<keyword evidence="7" id="KW-0539">Nucleus</keyword>
<dbReference type="SUPFAM" id="SSF48371">
    <property type="entry name" value="ARM repeat"/>
    <property type="match status" value="1"/>
</dbReference>
<dbReference type="GO" id="GO:0005634">
    <property type="term" value="C:nucleus"/>
    <property type="evidence" value="ECO:0007669"/>
    <property type="project" value="UniProtKB-SubCell"/>
</dbReference>
<evidence type="ECO:0000256" key="1">
    <source>
        <dbReference type="ARBA" id="ARBA00004123"/>
    </source>
</evidence>
<dbReference type="OrthoDB" id="543373at2759"/>
<evidence type="ECO:0000256" key="4">
    <source>
        <dbReference type="ARBA" id="ARBA00022490"/>
    </source>
</evidence>
<dbReference type="Pfam" id="PF21040">
    <property type="entry name" value="CEP104-like_TOG"/>
    <property type="match status" value="1"/>
</dbReference>
<evidence type="ECO:0000256" key="3">
    <source>
        <dbReference type="ARBA" id="ARBA00022448"/>
    </source>
</evidence>
<dbReference type="Proteomes" id="UP000284403">
    <property type="component" value="Unassembled WGS sequence"/>
</dbReference>
<keyword evidence="4" id="KW-0963">Cytoplasm</keyword>
<feature type="domain" description="TOG" evidence="8">
    <location>
        <begin position="345"/>
        <end position="575"/>
    </location>
</feature>
<dbReference type="Pfam" id="PF25780">
    <property type="entry name" value="TPR_IPO5"/>
    <property type="match status" value="1"/>
</dbReference>